<feature type="transmembrane region" description="Helical" evidence="1">
    <location>
        <begin position="330"/>
        <end position="351"/>
    </location>
</feature>
<accession>A0A420ZCB4</accession>
<evidence type="ECO:0008006" key="4">
    <source>
        <dbReference type="Google" id="ProtNLM"/>
    </source>
</evidence>
<gene>
    <name evidence="2" type="ORF">DRH29_03380</name>
</gene>
<feature type="transmembrane region" description="Helical" evidence="1">
    <location>
        <begin position="269"/>
        <end position="291"/>
    </location>
</feature>
<feature type="transmembrane region" description="Helical" evidence="1">
    <location>
        <begin position="7"/>
        <end position="24"/>
    </location>
</feature>
<feature type="transmembrane region" description="Helical" evidence="1">
    <location>
        <begin position="110"/>
        <end position="143"/>
    </location>
</feature>
<feature type="transmembrane region" description="Helical" evidence="1">
    <location>
        <begin position="149"/>
        <end position="175"/>
    </location>
</feature>
<keyword evidence="1" id="KW-0472">Membrane</keyword>
<organism evidence="2 3">
    <name type="scientific">candidate division Kazan bacterium</name>
    <dbReference type="NCBI Taxonomy" id="2202143"/>
    <lineage>
        <taxon>Bacteria</taxon>
        <taxon>Bacteria division Kazan-3B-28</taxon>
    </lineage>
</organism>
<reference evidence="2 3" key="1">
    <citation type="submission" date="2018-06" db="EMBL/GenBank/DDBJ databases">
        <title>Extensive metabolic versatility and redundancy in microbially diverse, dynamic hydrothermal sediments.</title>
        <authorList>
            <person name="Dombrowski N."/>
            <person name="Teske A."/>
            <person name="Baker B.J."/>
        </authorList>
    </citation>
    <scope>NUCLEOTIDE SEQUENCE [LARGE SCALE GENOMIC DNA]</scope>
    <source>
        <strain evidence="2">B79_G16</strain>
    </source>
</reference>
<dbReference type="AlphaFoldDB" id="A0A420ZCB4"/>
<feature type="transmembrane region" description="Helical" evidence="1">
    <location>
        <begin position="244"/>
        <end position="262"/>
    </location>
</feature>
<dbReference type="Proteomes" id="UP000281261">
    <property type="component" value="Unassembled WGS sequence"/>
</dbReference>
<protein>
    <recommendedName>
        <fullName evidence="4">Glycosyltransferase RgtA/B/C/D-like domain-containing protein</fullName>
    </recommendedName>
</protein>
<evidence type="ECO:0000256" key="1">
    <source>
        <dbReference type="SAM" id="Phobius"/>
    </source>
</evidence>
<evidence type="ECO:0000313" key="2">
    <source>
        <dbReference type="EMBL" id="RLC36964.1"/>
    </source>
</evidence>
<feature type="transmembrane region" description="Helical" evidence="1">
    <location>
        <begin position="303"/>
        <end position="323"/>
    </location>
</feature>
<keyword evidence="1" id="KW-0812">Transmembrane</keyword>
<evidence type="ECO:0000313" key="3">
    <source>
        <dbReference type="Proteomes" id="UP000281261"/>
    </source>
</evidence>
<sequence length="499" mass="56708">MRLVVNALPYVAVLLIIALSYLFYPPSYGIDPWRDLTYAALTNRLGHVVSYYEAYPYPVISIWYLVLSCIAGVPLVWSSVIVGITLLCLLSFSSRLFALRIFENDILTKLLTLLTPYLVLWTVWPIPQFATLTLFILTLYTILRHPTMLLFPLIVAIVITHTGAALWALILFSLLTLSIKIVKRDRLSLTPVLLIYAMFYAIYAAFTAVIQPISSALDLIFRSLALESPPQVDIVYMVEHPVHYLVWFFLVIPPVLSFYVWIHNRQLDRWGLVVEIGYPYAMFSILLGYLGEAFMPVMDWMRYFGLCGLIIMTIISQGIMKVLKNSVGKVYLCISIALIVVSLLLGGWLPLIHFYNATSVVAVPSYADSVSLKDLSNIIDYGNVLVDSRAGLPLTWLYLERGWNYSPEYRGAIVFSNTTEISFLFIGSSHFKISNQSLNIPGIPNTDIRYYLNNGYIFIYRPGILTTLDLVLHTDEQTITIILKEYSKVYNSDRLTVFC</sequence>
<proteinExistence type="predicted"/>
<name>A0A420ZCB4_UNCK3</name>
<dbReference type="EMBL" id="QMNG01000018">
    <property type="protein sequence ID" value="RLC36964.1"/>
    <property type="molecule type" value="Genomic_DNA"/>
</dbReference>
<comment type="caution">
    <text evidence="2">The sequence shown here is derived from an EMBL/GenBank/DDBJ whole genome shotgun (WGS) entry which is preliminary data.</text>
</comment>
<keyword evidence="1" id="KW-1133">Transmembrane helix</keyword>
<feature type="transmembrane region" description="Helical" evidence="1">
    <location>
        <begin position="187"/>
        <end position="210"/>
    </location>
</feature>
<feature type="transmembrane region" description="Helical" evidence="1">
    <location>
        <begin position="62"/>
        <end position="90"/>
    </location>
</feature>